<dbReference type="Proteomes" id="UP001164705">
    <property type="component" value="Chromosome"/>
</dbReference>
<dbReference type="RefSeq" id="WP_267677058.1">
    <property type="nucleotide sequence ID" value="NZ_CP113088.1"/>
</dbReference>
<proteinExistence type="predicted"/>
<reference evidence="1" key="1">
    <citation type="submission" date="2022-11" db="EMBL/GenBank/DDBJ databases">
        <title>Lacinutrix neustonica HL-RS19T sp. nov., isolated from the surface microlayer sample of brackish Lake Shihwa.</title>
        <authorList>
            <person name="Choi J.Y."/>
            <person name="Hwang C.Y."/>
        </authorList>
    </citation>
    <scope>NUCLEOTIDE SEQUENCE</scope>
    <source>
        <strain evidence="1">HL-RS19</strain>
    </source>
</reference>
<organism evidence="1 2">
    <name type="scientific">Lacinutrix neustonica</name>
    <dbReference type="NCBI Taxonomy" id="2980107"/>
    <lineage>
        <taxon>Bacteria</taxon>
        <taxon>Pseudomonadati</taxon>
        <taxon>Bacteroidota</taxon>
        <taxon>Flavobacteriia</taxon>
        <taxon>Flavobacteriales</taxon>
        <taxon>Flavobacteriaceae</taxon>
        <taxon>Lacinutrix</taxon>
    </lineage>
</organism>
<gene>
    <name evidence="1" type="ORF">N7U66_01745</name>
</gene>
<protein>
    <submittedName>
        <fullName evidence="1">Uncharacterized protein</fullName>
    </submittedName>
</protein>
<keyword evidence="2" id="KW-1185">Reference proteome</keyword>
<evidence type="ECO:0000313" key="2">
    <source>
        <dbReference type="Proteomes" id="UP001164705"/>
    </source>
</evidence>
<accession>A0A9E8MWS1</accession>
<dbReference type="KEGG" id="lnu:N7U66_01745"/>
<name>A0A9E8MWS1_9FLAO</name>
<sequence length="177" mass="19829">MYLFKTKHIICITGFLIIGLFSQAQINVNANKIYTEWQTSNCGINEDKALIQLLLENVSNPEPLLFNGFQEGPPAQYLESTTGSELNRMRMNQKLISEQKIETGLSKEDLQIASEMSLDSARVQIKKSIINGWKTRALTGLSYLNTTKSKKLLNALAKDEESPFNGLANSLLTQNED</sequence>
<dbReference type="EMBL" id="CP113088">
    <property type="protein sequence ID" value="WAC02461.1"/>
    <property type="molecule type" value="Genomic_DNA"/>
</dbReference>
<dbReference type="AlphaFoldDB" id="A0A9E8MWS1"/>
<evidence type="ECO:0000313" key="1">
    <source>
        <dbReference type="EMBL" id="WAC02461.1"/>
    </source>
</evidence>